<gene>
    <name evidence="2" type="ORF">OAUR00152_LOCUS5575</name>
</gene>
<evidence type="ECO:0000256" key="1">
    <source>
        <dbReference type="SAM" id="MobiDB-lite"/>
    </source>
</evidence>
<name>A0A7S4HZD2_9STRA</name>
<reference evidence="2" key="1">
    <citation type="submission" date="2021-01" db="EMBL/GenBank/DDBJ databases">
        <authorList>
            <person name="Corre E."/>
            <person name="Pelletier E."/>
            <person name="Niang G."/>
            <person name="Scheremetjew M."/>
            <person name="Finn R."/>
            <person name="Kale V."/>
            <person name="Holt S."/>
            <person name="Cochrane G."/>
            <person name="Meng A."/>
            <person name="Brown T."/>
            <person name="Cohen L."/>
        </authorList>
    </citation>
    <scope>NUCLEOTIDE SEQUENCE</scope>
    <source>
        <strain evidence="2">Isolate 1302-5</strain>
    </source>
</reference>
<feature type="compositionally biased region" description="Basic residues" evidence="1">
    <location>
        <begin position="164"/>
        <end position="179"/>
    </location>
</feature>
<accession>A0A7S4HZD2</accession>
<feature type="region of interest" description="Disordered" evidence="1">
    <location>
        <begin position="129"/>
        <end position="193"/>
    </location>
</feature>
<protein>
    <submittedName>
        <fullName evidence="2">Uncharacterized protein</fullName>
    </submittedName>
</protein>
<proteinExistence type="predicted"/>
<dbReference type="EMBL" id="HBKQ01008243">
    <property type="protein sequence ID" value="CAE2213693.1"/>
    <property type="molecule type" value="Transcribed_RNA"/>
</dbReference>
<evidence type="ECO:0000313" key="2">
    <source>
        <dbReference type="EMBL" id="CAE2213693.1"/>
    </source>
</evidence>
<dbReference type="AlphaFoldDB" id="A0A7S4HZD2"/>
<feature type="compositionally biased region" description="Acidic residues" evidence="1">
    <location>
        <begin position="140"/>
        <end position="149"/>
    </location>
</feature>
<feature type="region of interest" description="Disordered" evidence="1">
    <location>
        <begin position="242"/>
        <end position="280"/>
    </location>
</feature>
<sequence length="343" mass="38453">MPSQLTQAVRTALSSFVSSQESDGDHVAADILRTVKEEAANMLERQMILDTFDSDPFKLCEDDTAMRNKIRRVKSLIDVTSFSRCVTKEGYARIDAVVCLKNDPMMRGVNDHLKLTFSYERMLLSLSSGEKGGDSTVCFDSEENTEEISSDSSSAGMSEEGKSGKRKERPNIPRRKKRMNISEREKRSTHVTYSIDLSKDHGMKERLLFVEVFGAGEVPSPKEALPMDDGSESVWKDFERENDSKDLVDGQMEESDDADGSSSGLNKADSSGDDETDDRDRFGAYVDPDVILKFLKWTKLEFDEASSVFFLLTFPFYEHEWDLAGFVLDSVFGEEIESTSGSS</sequence>
<organism evidence="2">
    <name type="scientific">Odontella aurita</name>
    <dbReference type="NCBI Taxonomy" id="265563"/>
    <lineage>
        <taxon>Eukaryota</taxon>
        <taxon>Sar</taxon>
        <taxon>Stramenopiles</taxon>
        <taxon>Ochrophyta</taxon>
        <taxon>Bacillariophyta</taxon>
        <taxon>Mediophyceae</taxon>
        <taxon>Biddulphiophycidae</taxon>
        <taxon>Eupodiscales</taxon>
        <taxon>Odontellaceae</taxon>
        <taxon>Odontella</taxon>
    </lineage>
</organism>